<dbReference type="GO" id="GO:0009897">
    <property type="term" value="C:external side of plasma membrane"/>
    <property type="evidence" value="ECO:0007669"/>
    <property type="project" value="TreeGrafter"/>
</dbReference>
<feature type="region of interest" description="Disordered" evidence="1">
    <location>
        <begin position="36"/>
        <end position="108"/>
    </location>
</feature>
<dbReference type="PANTHER" id="PTHR35265:SF1">
    <property type="entry name" value="LEUKOSIALIN"/>
    <property type="match status" value="1"/>
</dbReference>
<keyword evidence="5" id="KW-1185">Reference proteome</keyword>
<evidence type="ECO:0000313" key="5">
    <source>
        <dbReference type="Proteomes" id="UP000694414"/>
    </source>
</evidence>
<evidence type="ECO:0000256" key="2">
    <source>
        <dbReference type="SAM" id="Phobius"/>
    </source>
</evidence>
<feature type="compositionally biased region" description="Polar residues" evidence="1">
    <location>
        <begin position="154"/>
        <end position="166"/>
    </location>
</feature>
<accession>A0A8C9DHB9</accession>
<dbReference type="GO" id="GO:0007166">
    <property type="term" value="P:cell surface receptor signaling pathway"/>
    <property type="evidence" value="ECO:0007669"/>
    <property type="project" value="TreeGrafter"/>
</dbReference>
<dbReference type="GO" id="GO:0005615">
    <property type="term" value="C:extracellular space"/>
    <property type="evidence" value="ECO:0007669"/>
    <property type="project" value="Ensembl"/>
</dbReference>
<evidence type="ECO:0000256" key="3">
    <source>
        <dbReference type="SAM" id="SignalP"/>
    </source>
</evidence>
<reference evidence="4" key="1">
    <citation type="submission" date="2025-08" db="UniProtKB">
        <authorList>
            <consortium name="Ensembl"/>
        </authorList>
    </citation>
    <scope>IDENTIFICATION</scope>
</reference>
<keyword evidence="2" id="KW-0472">Membrane</keyword>
<dbReference type="GO" id="GO:0032760">
    <property type="term" value="P:positive regulation of tumor necrosis factor production"/>
    <property type="evidence" value="ECO:0007669"/>
    <property type="project" value="Ensembl"/>
</dbReference>
<gene>
    <name evidence="4" type="primary">SPN</name>
</gene>
<sequence length="340" mass="34500">TDMALLLLFWALVVRSSLVSRNSEALNLNSVMSISSVTKDPKDDGTGDQVSSLPGTPTASEVSPLGTSTGASTDPLVSEPTVSQEVSPEKSSMLLETSNATSDPAVPTAISHSVTSGIMTASSLETSNGASGPPVTTATSSLETSNGARGPPVTTATSSLETSNGASDSSISSVKISTVITPVVMPSPNPHGGSKGVLLVPVLMALLVAVAFIALLLLWRHRQKRRTGALKLSAGRKRNGAVDAWAGPARVPEEGAATATAGGPGEDKGPGVPNGEESGPRPTLTTFFGRRKSRQGSLALEELKPESGPRLGGEEEPLVGSEAGAGQDRTSDGPGARRCS</sequence>
<dbReference type="GO" id="GO:0030544">
    <property type="term" value="F:Hsp70 protein binding"/>
    <property type="evidence" value="ECO:0007669"/>
    <property type="project" value="Ensembl"/>
</dbReference>
<name>A0A8C9DHB9_PROSS</name>
<protein>
    <submittedName>
        <fullName evidence="4">Sialophorin</fullName>
    </submittedName>
</protein>
<feature type="compositionally biased region" description="Polar residues" evidence="1">
    <location>
        <begin position="48"/>
        <end position="72"/>
    </location>
</feature>
<evidence type="ECO:0000256" key="1">
    <source>
        <dbReference type="SAM" id="MobiDB-lite"/>
    </source>
</evidence>
<keyword evidence="2" id="KW-1133">Transmembrane helix</keyword>
<dbReference type="Proteomes" id="UP000694414">
    <property type="component" value="Unplaced"/>
</dbReference>
<dbReference type="AlphaFoldDB" id="A0A8C9DHB9"/>
<proteinExistence type="predicted"/>
<feature type="region of interest" description="Disordered" evidence="1">
    <location>
        <begin position="123"/>
        <end position="171"/>
    </location>
</feature>
<dbReference type="GO" id="GO:0050776">
    <property type="term" value="P:regulation of immune response"/>
    <property type="evidence" value="ECO:0007669"/>
    <property type="project" value="TreeGrafter"/>
</dbReference>
<reference evidence="4" key="2">
    <citation type="submission" date="2025-09" db="UniProtKB">
        <authorList>
            <consortium name="Ensembl"/>
        </authorList>
    </citation>
    <scope>IDENTIFICATION</scope>
</reference>
<feature type="transmembrane region" description="Helical" evidence="2">
    <location>
        <begin position="196"/>
        <end position="219"/>
    </location>
</feature>
<dbReference type="GO" id="GO:0004888">
    <property type="term" value="F:transmembrane signaling receptor activity"/>
    <property type="evidence" value="ECO:0007669"/>
    <property type="project" value="InterPro"/>
</dbReference>
<feature type="compositionally biased region" description="Polar residues" evidence="1">
    <location>
        <begin position="80"/>
        <end position="102"/>
    </location>
</feature>
<dbReference type="PANTHER" id="PTHR35265">
    <property type="entry name" value="LEUKOSIALIN"/>
    <property type="match status" value="1"/>
</dbReference>
<dbReference type="GO" id="GO:0002296">
    <property type="term" value="P:T-helper 1 cell lineage commitment"/>
    <property type="evidence" value="ECO:0007669"/>
    <property type="project" value="Ensembl"/>
</dbReference>
<keyword evidence="2" id="KW-0812">Transmembrane</keyword>
<feature type="signal peptide" evidence="3">
    <location>
        <begin position="1"/>
        <end position="16"/>
    </location>
</feature>
<dbReference type="GO" id="GO:0050863">
    <property type="term" value="P:regulation of T cell activation"/>
    <property type="evidence" value="ECO:0007669"/>
    <property type="project" value="InterPro"/>
</dbReference>
<dbReference type="InterPro" id="IPR038829">
    <property type="entry name" value="Leukosialin"/>
</dbReference>
<dbReference type="Ensembl" id="ENSPSMT00000010939.1">
    <property type="protein sequence ID" value="ENSPSMP00000009329.1"/>
    <property type="gene ID" value="ENSPSMG00000006845.1"/>
</dbReference>
<keyword evidence="3" id="KW-0732">Signal</keyword>
<feature type="region of interest" description="Disordered" evidence="1">
    <location>
        <begin position="246"/>
        <end position="340"/>
    </location>
</feature>
<evidence type="ECO:0000313" key="4">
    <source>
        <dbReference type="Ensembl" id="ENSPSMP00000009329.1"/>
    </source>
</evidence>
<dbReference type="GeneTree" id="ENSGT00390000017626"/>
<dbReference type="GO" id="GO:2000404">
    <property type="term" value="P:regulation of T cell migration"/>
    <property type="evidence" value="ECO:0007669"/>
    <property type="project" value="InterPro"/>
</dbReference>
<organism evidence="4 5">
    <name type="scientific">Prolemur simus</name>
    <name type="common">Greater bamboo lemur</name>
    <name type="synonym">Hapalemur simus</name>
    <dbReference type="NCBI Taxonomy" id="1328070"/>
    <lineage>
        <taxon>Eukaryota</taxon>
        <taxon>Metazoa</taxon>
        <taxon>Chordata</taxon>
        <taxon>Craniata</taxon>
        <taxon>Vertebrata</taxon>
        <taxon>Euteleostomi</taxon>
        <taxon>Mammalia</taxon>
        <taxon>Eutheria</taxon>
        <taxon>Euarchontoglires</taxon>
        <taxon>Primates</taxon>
        <taxon>Strepsirrhini</taxon>
        <taxon>Lemuriformes</taxon>
        <taxon>Lemuridae</taxon>
        <taxon>Prolemur</taxon>
    </lineage>
</organism>
<dbReference type="GO" id="GO:0042742">
    <property type="term" value="P:defense response to bacterium"/>
    <property type="evidence" value="ECO:0007669"/>
    <property type="project" value="Ensembl"/>
</dbReference>
<feature type="compositionally biased region" description="Polar residues" evidence="1">
    <location>
        <begin position="123"/>
        <end position="147"/>
    </location>
</feature>
<feature type="chain" id="PRO_5034777049" evidence="3">
    <location>
        <begin position="17"/>
        <end position="340"/>
    </location>
</feature>